<evidence type="ECO:0000313" key="2">
    <source>
        <dbReference type="Proteomes" id="UP001515641"/>
    </source>
</evidence>
<proteinExistence type="predicted"/>
<accession>A0ABX0L872</accession>
<evidence type="ECO:0000313" key="1">
    <source>
        <dbReference type="EMBL" id="NHR04515.1"/>
    </source>
</evidence>
<dbReference type="RefSeq" id="WP_166451025.1">
    <property type="nucleotide sequence ID" value="NZ_JAAOMA010000004.1"/>
</dbReference>
<organism evidence="1 2">
    <name type="scientific">Chromobacterium fluminis</name>
    <dbReference type="NCBI Taxonomy" id="3044269"/>
    <lineage>
        <taxon>Bacteria</taxon>
        <taxon>Pseudomonadati</taxon>
        <taxon>Pseudomonadota</taxon>
        <taxon>Betaproteobacteria</taxon>
        <taxon>Neisseriales</taxon>
        <taxon>Chromobacteriaceae</taxon>
        <taxon>Chromobacterium</taxon>
    </lineage>
</organism>
<dbReference type="Proteomes" id="UP001515641">
    <property type="component" value="Unassembled WGS sequence"/>
</dbReference>
<sequence length="192" mass="22124">MVGQTCFRSLKVFNALQTPIDQGSPWQIPPDAEDRIRATKLLKAENRKRIDEKIDALWKKFLSLQLELEYDVWKDHEVDYIIGFVLDQSLSALSTRDPQEIELVINWMFVGAERLMRDGSGAIYWAPTKLVPFSFEFCCRYIGYDPETLREQTLIDALAFQQELWKEIVSTGGNHTPVGRSISIIKSALDRL</sequence>
<gene>
    <name evidence="1" type="ORF">HA052_04830</name>
</gene>
<reference evidence="1 2" key="1">
    <citation type="submission" date="2020-03" db="EMBL/GenBank/DDBJ databases">
        <title>Draft genome sequence of environmentally isolated cultures.</title>
        <authorList>
            <person name="Wilson H.S."/>
            <person name="De Leon M.E."/>
        </authorList>
    </citation>
    <scope>NUCLEOTIDE SEQUENCE [LARGE SCALE GENOMIC DNA]</scope>
    <source>
        <strain evidence="1 2">HSC-31F16</strain>
    </source>
</reference>
<name>A0ABX0L872_9NEIS</name>
<dbReference type="EMBL" id="JAAOMA010000004">
    <property type="protein sequence ID" value="NHR04515.1"/>
    <property type="molecule type" value="Genomic_DNA"/>
</dbReference>
<protein>
    <submittedName>
        <fullName evidence="1">Uncharacterized protein</fullName>
    </submittedName>
</protein>
<keyword evidence="2" id="KW-1185">Reference proteome</keyword>
<comment type="caution">
    <text evidence="1">The sequence shown here is derived from an EMBL/GenBank/DDBJ whole genome shotgun (WGS) entry which is preliminary data.</text>
</comment>